<dbReference type="InterPro" id="IPR002201">
    <property type="entry name" value="Glyco_trans_9"/>
</dbReference>
<name>A0ABV2LQL0_9FLAO</name>
<dbReference type="RefSeq" id="WP_354506041.1">
    <property type="nucleotide sequence ID" value="NZ_JBEPMO010000001.1"/>
</dbReference>
<evidence type="ECO:0000256" key="2">
    <source>
        <dbReference type="ARBA" id="ARBA00022679"/>
    </source>
</evidence>
<keyword evidence="4" id="KW-1185">Reference proteome</keyword>
<accession>A0ABV2LQL0</accession>
<dbReference type="EMBL" id="JBEPMO010000001">
    <property type="protein sequence ID" value="MET3730711.1"/>
    <property type="molecule type" value="Genomic_DNA"/>
</dbReference>
<dbReference type="SUPFAM" id="SSF53756">
    <property type="entry name" value="UDP-Glycosyltransferase/glycogen phosphorylase"/>
    <property type="match status" value="1"/>
</dbReference>
<keyword evidence="1" id="KW-0328">Glycosyltransferase</keyword>
<protein>
    <submittedName>
        <fullName evidence="3">ADP-heptose:LPS heptosyltransferase</fullName>
    </submittedName>
</protein>
<gene>
    <name evidence="3" type="ORF">ABID46_000263</name>
</gene>
<dbReference type="Pfam" id="PF01075">
    <property type="entry name" value="Glyco_transf_9"/>
    <property type="match status" value="1"/>
</dbReference>
<dbReference type="Proteomes" id="UP001549146">
    <property type="component" value="Unassembled WGS sequence"/>
</dbReference>
<proteinExistence type="predicted"/>
<sequence>MISSTQHKILVMRFSAFGDVAMTLPVLREVLEQNPNVEIYFLSRDKFQDLVKEIPQIKFLSADLEGEHKGVWGLFKLYKQLKSHNFTAVADLHNVLRTKILRRFFGFQSIPMAFLDKGRIERKALIRKENKIRKPIKPMVERYADVFRELGIQVKLSHQLPEKSELAKKSVGIAPFAMYEGKMYPIDKMHSVALKLAENGTKVYLFGAKAEANELESWQKLHSNIESIAGKLSLEEELDLIRNLSLMISMDSANMHLASLVGTKVVSLWGNTHPFMGFLGYGQSMDDVIQDEIFQERPTSVFGKESSKVVKVDFFQNISPEMVVEKVNSLLQNS</sequence>
<dbReference type="PANTHER" id="PTHR30160">
    <property type="entry name" value="TETRAACYLDISACCHARIDE 4'-KINASE-RELATED"/>
    <property type="match status" value="1"/>
</dbReference>
<dbReference type="Gene3D" id="3.40.50.2000">
    <property type="entry name" value="Glycogen Phosphorylase B"/>
    <property type="match status" value="2"/>
</dbReference>
<organism evidence="3 4">
    <name type="scientific">Moheibacter stercoris</name>
    <dbReference type="NCBI Taxonomy" id="1628251"/>
    <lineage>
        <taxon>Bacteria</taxon>
        <taxon>Pseudomonadati</taxon>
        <taxon>Bacteroidota</taxon>
        <taxon>Flavobacteriia</taxon>
        <taxon>Flavobacteriales</taxon>
        <taxon>Weeksellaceae</taxon>
        <taxon>Moheibacter</taxon>
    </lineage>
</organism>
<evidence type="ECO:0000313" key="3">
    <source>
        <dbReference type="EMBL" id="MET3730711.1"/>
    </source>
</evidence>
<reference evidence="3 4" key="1">
    <citation type="submission" date="2024-06" db="EMBL/GenBank/DDBJ databases">
        <title>Genomic Encyclopedia of Type Strains, Phase IV (KMG-IV): sequencing the most valuable type-strain genomes for metagenomic binning, comparative biology and taxonomic classification.</title>
        <authorList>
            <person name="Goeker M."/>
        </authorList>
    </citation>
    <scope>NUCLEOTIDE SEQUENCE [LARGE SCALE GENOMIC DNA]</scope>
    <source>
        <strain evidence="3 4">DSM 29388</strain>
    </source>
</reference>
<evidence type="ECO:0000313" key="4">
    <source>
        <dbReference type="Proteomes" id="UP001549146"/>
    </source>
</evidence>
<dbReference type="InterPro" id="IPR051199">
    <property type="entry name" value="LPS_LOS_Heptosyltrfase"/>
</dbReference>
<comment type="caution">
    <text evidence="3">The sequence shown here is derived from an EMBL/GenBank/DDBJ whole genome shotgun (WGS) entry which is preliminary data.</text>
</comment>
<dbReference type="PANTHER" id="PTHR30160:SF22">
    <property type="entry name" value="LIPOPOLYSACCHARIDE CORE BIOSYNTHESIS PROTEIN"/>
    <property type="match status" value="1"/>
</dbReference>
<keyword evidence="2" id="KW-0808">Transferase</keyword>
<dbReference type="CDD" id="cd03789">
    <property type="entry name" value="GT9_LPS_heptosyltransferase"/>
    <property type="match status" value="1"/>
</dbReference>
<evidence type="ECO:0000256" key="1">
    <source>
        <dbReference type="ARBA" id="ARBA00022676"/>
    </source>
</evidence>